<dbReference type="STRING" id="857265.WG78_13055"/>
<dbReference type="GO" id="GO:0052621">
    <property type="term" value="F:diguanylate cyclase activity"/>
    <property type="evidence" value="ECO:0007669"/>
    <property type="project" value="UniProtKB-EC"/>
</dbReference>
<dbReference type="InterPro" id="IPR029787">
    <property type="entry name" value="Nucleotide_cyclase"/>
</dbReference>
<evidence type="ECO:0000313" key="4">
    <source>
        <dbReference type="EMBL" id="KPC52777.1"/>
    </source>
</evidence>
<dbReference type="Gene3D" id="3.30.450.40">
    <property type="match status" value="1"/>
</dbReference>
<keyword evidence="5" id="KW-1185">Reference proteome</keyword>
<dbReference type="Pfam" id="PF00990">
    <property type="entry name" value="GGDEF"/>
    <property type="match status" value="1"/>
</dbReference>
<dbReference type="GO" id="GO:0005886">
    <property type="term" value="C:plasma membrane"/>
    <property type="evidence" value="ECO:0007669"/>
    <property type="project" value="TreeGrafter"/>
</dbReference>
<dbReference type="NCBIfam" id="TIGR00254">
    <property type="entry name" value="GGDEF"/>
    <property type="match status" value="1"/>
</dbReference>
<dbReference type="Gene3D" id="3.30.70.270">
    <property type="match status" value="1"/>
</dbReference>
<evidence type="ECO:0000259" key="3">
    <source>
        <dbReference type="PROSITE" id="PS50887"/>
    </source>
</evidence>
<dbReference type="InterPro" id="IPR000160">
    <property type="entry name" value="GGDEF_dom"/>
</dbReference>
<comment type="caution">
    <text evidence="4">The sequence shown here is derived from an EMBL/GenBank/DDBJ whole genome shotgun (WGS) entry which is preliminary data.</text>
</comment>
<dbReference type="PATRIC" id="fig|857265.3.peg.2690"/>
<protein>
    <recommendedName>
        <fullName evidence="1">diguanylate cyclase</fullName>
        <ecNumber evidence="1">2.7.7.65</ecNumber>
    </recommendedName>
</protein>
<dbReference type="FunFam" id="3.30.70.270:FF:000001">
    <property type="entry name" value="Diguanylate cyclase domain protein"/>
    <property type="match status" value="1"/>
</dbReference>
<organism evidence="4 5">
    <name type="scientific">Amantichitinum ursilacus</name>
    <dbReference type="NCBI Taxonomy" id="857265"/>
    <lineage>
        <taxon>Bacteria</taxon>
        <taxon>Pseudomonadati</taxon>
        <taxon>Pseudomonadota</taxon>
        <taxon>Betaproteobacteria</taxon>
        <taxon>Neisseriales</taxon>
        <taxon>Chitinibacteraceae</taxon>
        <taxon>Amantichitinum</taxon>
    </lineage>
</organism>
<dbReference type="SUPFAM" id="SSF48452">
    <property type="entry name" value="TPR-like"/>
    <property type="match status" value="1"/>
</dbReference>
<dbReference type="GO" id="GO:1902201">
    <property type="term" value="P:negative regulation of bacterial-type flagellum-dependent cell motility"/>
    <property type="evidence" value="ECO:0007669"/>
    <property type="project" value="TreeGrafter"/>
</dbReference>
<dbReference type="Pfam" id="PF13185">
    <property type="entry name" value="GAF_2"/>
    <property type="match status" value="1"/>
</dbReference>
<dbReference type="AlphaFoldDB" id="A0A0N1JSS4"/>
<dbReference type="GO" id="GO:0043709">
    <property type="term" value="P:cell adhesion involved in single-species biofilm formation"/>
    <property type="evidence" value="ECO:0007669"/>
    <property type="project" value="TreeGrafter"/>
</dbReference>
<evidence type="ECO:0000313" key="5">
    <source>
        <dbReference type="Proteomes" id="UP000037939"/>
    </source>
</evidence>
<dbReference type="InterPro" id="IPR029016">
    <property type="entry name" value="GAF-like_dom_sf"/>
</dbReference>
<dbReference type="SUPFAM" id="SSF55781">
    <property type="entry name" value="GAF domain-like"/>
    <property type="match status" value="1"/>
</dbReference>
<dbReference type="PANTHER" id="PTHR45138">
    <property type="entry name" value="REGULATORY COMPONENTS OF SENSORY TRANSDUCTION SYSTEM"/>
    <property type="match status" value="1"/>
</dbReference>
<dbReference type="EMBL" id="LAQT01000009">
    <property type="protein sequence ID" value="KPC52777.1"/>
    <property type="molecule type" value="Genomic_DNA"/>
</dbReference>
<accession>A0A0N1JSS4</accession>
<name>A0A0N1JSS4_9NEIS</name>
<dbReference type="SMART" id="SM00267">
    <property type="entry name" value="GGDEF"/>
    <property type="match status" value="1"/>
</dbReference>
<sequence length="821" mass="90046">MPSPELLLELAWLTRQDEADQVEALLARLEPLVGIEAVARVLLIRAELAWLAARLDEALELIQQADAGFAAVANPAGRGDVALLRSRVVHDQGLPDERQIALDQALACYQQAGDLYRQTACRVWLAVDKAFLSEPAALALASSDVHQHFAEDPALNGLLYYARGLFQFIEGEYQACRPAFDEGARLLLDAGLVRQVLPCLANAGGAMGNLGDTGAQTLYVEQALTLARPRRWPLNMGAALYTLSDVYQTLGQLDQALKAAREARHWLQSLKRSRVFVIAVALLGEVCARLQLLDESRGAFEESLAAAEAGGHLDLMPRVLSGLAECLARLGEIAEALRLAHGALQVPTLIDFENRHRALLALAHIYVRHPDLPGPSEHAAPSPALHYLDLVAAQRTPDWQPDDDYLATCALAWEQVGDAVKALQFERRRIEALNRENTQRATRQIATTSARHEAENAQREAAYQRELLATERRKLAILESLGAIGQEITATPDLHAIFATLSRHAGTLLDVAGLRVWLAEGDHLVPAYSVEGSNTTPGPVIALDDPKSNSARAFRERRELLVEFGPDEQDPRHIPGTLPMHTLLFAPLTVGPRMLGVISIQSSRVHAYGEVEQLVFRNIAAYSAVALGNALNYQMLSESHQELVQTQEELERHATVDALTGLHNRRYLMWCAARNVERAARTRQPLTLLMVDLDFFKSINDSHGHAAGDLALTEAARILKTCVRPDDVVARYGGEEFVLLLPGTPLPRAAEVAERIRLAIARQSMEFEELRLRVTVSIGVADWQPGEPDLDNTLRRADQALYLAKAAGRNTVKVSAATGVE</sequence>
<dbReference type="PROSITE" id="PS50887">
    <property type="entry name" value="GGDEF"/>
    <property type="match status" value="1"/>
</dbReference>
<dbReference type="InterPro" id="IPR011990">
    <property type="entry name" value="TPR-like_helical_dom_sf"/>
</dbReference>
<evidence type="ECO:0000256" key="2">
    <source>
        <dbReference type="ARBA" id="ARBA00034247"/>
    </source>
</evidence>
<dbReference type="CDD" id="cd01949">
    <property type="entry name" value="GGDEF"/>
    <property type="match status" value="1"/>
</dbReference>
<dbReference type="EC" id="2.7.7.65" evidence="1"/>
<dbReference type="InterPro" id="IPR003018">
    <property type="entry name" value="GAF"/>
</dbReference>
<proteinExistence type="predicted"/>
<dbReference type="InterPro" id="IPR043128">
    <property type="entry name" value="Rev_trsase/Diguanyl_cyclase"/>
</dbReference>
<dbReference type="InterPro" id="IPR050469">
    <property type="entry name" value="Diguanylate_Cyclase"/>
</dbReference>
<dbReference type="Gene3D" id="1.25.40.10">
    <property type="entry name" value="Tetratricopeptide repeat domain"/>
    <property type="match status" value="1"/>
</dbReference>
<feature type="domain" description="GGDEF" evidence="3">
    <location>
        <begin position="684"/>
        <end position="817"/>
    </location>
</feature>
<evidence type="ECO:0000256" key="1">
    <source>
        <dbReference type="ARBA" id="ARBA00012528"/>
    </source>
</evidence>
<dbReference type="SUPFAM" id="SSF55073">
    <property type="entry name" value="Nucleotide cyclase"/>
    <property type="match status" value="1"/>
</dbReference>
<dbReference type="Proteomes" id="UP000037939">
    <property type="component" value="Unassembled WGS sequence"/>
</dbReference>
<dbReference type="SMART" id="SM00065">
    <property type="entry name" value="GAF"/>
    <property type="match status" value="1"/>
</dbReference>
<reference evidence="4 5" key="1">
    <citation type="submission" date="2015-07" db="EMBL/GenBank/DDBJ databases">
        <title>Draft genome sequence of the Amantichitinum ursilacus IGB-41, a new chitin-degrading bacterium.</title>
        <authorList>
            <person name="Kirstahler P."/>
            <person name="Guenther M."/>
            <person name="Grumaz C."/>
            <person name="Rupp S."/>
            <person name="Zibek S."/>
            <person name="Sohn K."/>
        </authorList>
    </citation>
    <scope>NUCLEOTIDE SEQUENCE [LARGE SCALE GENOMIC DNA]</scope>
    <source>
        <strain evidence="4 5">IGB-41</strain>
    </source>
</reference>
<dbReference type="PANTHER" id="PTHR45138:SF9">
    <property type="entry name" value="DIGUANYLATE CYCLASE DGCM-RELATED"/>
    <property type="match status" value="1"/>
</dbReference>
<comment type="catalytic activity">
    <reaction evidence="2">
        <text>2 GTP = 3',3'-c-di-GMP + 2 diphosphate</text>
        <dbReference type="Rhea" id="RHEA:24898"/>
        <dbReference type="ChEBI" id="CHEBI:33019"/>
        <dbReference type="ChEBI" id="CHEBI:37565"/>
        <dbReference type="ChEBI" id="CHEBI:58805"/>
        <dbReference type="EC" id="2.7.7.65"/>
    </reaction>
</comment>
<gene>
    <name evidence="4" type="primary">pleD_6</name>
    <name evidence="4" type="ORF">WG78_13055</name>
</gene>